<accession>A0ABV7XDX8</accession>
<evidence type="ECO:0000259" key="3">
    <source>
        <dbReference type="Pfam" id="PF13191"/>
    </source>
</evidence>
<comment type="caution">
    <text evidence="4">The sequence shown here is derived from an EMBL/GenBank/DDBJ whole genome shotgun (WGS) entry which is preliminary data.</text>
</comment>
<keyword evidence="5" id="KW-1185">Reference proteome</keyword>
<dbReference type="InterPro" id="IPR041664">
    <property type="entry name" value="AAA_16"/>
</dbReference>
<sequence>MTDTPTRPFCGRAEELATLQRAYARLEAEAPAPQLVVLSGESGLGKTRIVQEFYAWLSAQRDGAGAAGYWPDRLSADENYRDVNPAAPCNAAVAPPFLWLGLPCRDQIEGLDGYAAKLQPHLEPLRRLRERRDWAGEVAQKGIGMVPIIGPIIAMLFDLLKVGGGAKVWKRGTERSAAGFADADKARHRQAVDRLIESLGDFLDAPAGALDVKGAARAVERSAAGFRRVPAVLVVDDAQWADRSPAIVQLVERLLARAAERGWPLLLIATHWEREWKDRIADPASFAGVASRWATARDPDWAPTPVRPQPGDVYDALVRKALPGLPPEQRAVLLDRAGGNPRLLEEIVQHARINERLFVGRDPAAALSEAGLAELRAARFDLHELIARRLAAAPRPVRAAAGLSAAQGLQFAEAFTVAAAQRLGAEGVAEGIRAGVDPHALIFPVDEGVYAFAQGAYREVARADLANLFDPNEVRQVLADLVRADAADPVALAARPRPARRQARQAAVALLDGSPDPADRGLSAALFIELGADAADDWDYLTAVRYAEEAAAVPGGLDELPGWLRSERVSSVGHALLEMRRTALARQLAEAMWRQVRASGVSDVERVVPLSLLFAAIDKRDGQGSPRGERDKAMIEGALRGAIGHGDATHRQALADELAKGRQLEDALAEAVARSDGPGEIAARLALLRRKETLAETGSLPLAMIPILNDDRLDILARALALAQQGVAALDGAAEAALLADICRDARRHLAAEDNQDVRASAIKAVVRAADAVAARGRPGALGSELMAVQEAARRFADGMRSPVACHWAYRVFKHLAEAAITEGVPARAFDEAVQALHYFETQLALDPNDELRIEVALLLKGIGDLAGQVGNDGGAWIDRAVAIAAERPMPGATAVEVRPLIEAGLLRADALMERGDFPAARTRFAGVEAIVAAHAALLPPQARLQALRNCAFQSGVCLLNEAGEEDEAASFAALAPIARALDHADTLVGLGAASPEDIEVAAAVRCMLAESHLFYGEQGAVVADACAALAKAEALATADVPAVAAGRLADLLPRIAAARAARGCA</sequence>
<protein>
    <submittedName>
        <fullName evidence="4">AAA family ATPase</fullName>
    </submittedName>
</protein>
<gene>
    <name evidence="4" type="ORF">ACFOMD_17175</name>
</gene>
<keyword evidence="2" id="KW-0067">ATP-binding</keyword>
<dbReference type="SUPFAM" id="SSF52540">
    <property type="entry name" value="P-loop containing nucleoside triphosphate hydrolases"/>
    <property type="match status" value="1"/>
</dbReference>
<dbReference type="PANTHER" id="PTHR16305:SF28">
    <property type="entry name" value="GUANYLATE CYCLASE DOMAIN-CONTAINING PROTEIN"/>
    <property type="match status" value="1"/>
</dbReference>
<evidence type="ECO:0000256" key="2">
    <source>
        <dbReference type="ARBA" id="ARBA00022840"/>
    </source>
</evidence>
<proteinExistence type="predicted"/>
<evidence type="ECO:0000313" key="4">
    <source>
        <dbReference type="EMBL" id="MFC3714304.1"/>
    </source>
</evidence>
<dbReference type="PANTHER" id="PTHR16305">
    <property type="entry name" value="TESTICULAR SOLUBLE ADENYLYL CYCLASE"/>
    <property type="match status" value="1"/>
</dbReference>
<keyword evidence="1" id="KW-0547">Nucleotide-binding</keyword>
<evidence type="ECO:0000313" key="5">
    <source>
        <dbReference type="Proteomes" id="UP001595615"/>
    </source>
</evidence>
<dbReference type="RefSeq" id="WP_380863662.1">
    <property type="nucleotide sequence ID" value="NZ_JBHRXV010000013.1"/>
</dbReference>
<dbReference type="EMBL" id="JBHRXV010000013">
    <property type="protein sequence ID" value="MFC3714304.1"/>
    <property type="molecule type" value="Genomic_DNA"/>
</dbReference>
<name>A0ABV7XDX8_9SPHN</name>
<dbReference type="Pfam" id="PF13191">
    <property type="entry name" value="AAA_16"/>
    <property type="match status" value="1"/>
</dbReference>
<evidence type="ECO:0000256" key="1">
    <source>
        <dbReference type="ARBA" id="ARBA00022741"/>
    </source>
</evidence>
<reference evidence="5" key="1">
    <citation type="journal article" date="2019" name="Int. J. Syst. Evol. Microbiol.">
        <title>The Global Catalogue of Microorganisms (GCM) 10K type strain sequencing project: providing services to taxonomists for standard genome sequencing and annotation.</title>
        <authorList>
            <consortium name="The Broad Institute Genomics Platform"/>
            <consortium name="The Broad Institute Genome Sequencing Center for Infectious Disease"/>
            <person name="Wu L."/>
            <person name="Ma J."/>
        </authorList>
    </citation>
    <scope>NUCLEOTIDE SEQUENCE [LARGE SCALE GENOMIC DNA]</scope>
    <source>
        <strain evidence="5">KCTC 42644</strain>
    </source>
</reference>
<dbReference type="Proteomes" id="UP001595615">
    <property type="component" value="Unassembled WGS sequence"/>
</dbReference>
<dbReference type="InterPro" id="IPR027417">
    <property type="entry name" value="P-loop_NTPase"/>
</dbReference>
<organism evidence="4 5">
    <name type="scientific">Sphingoaurantiacus capsulatus</name>
    <dbReference type="NCBI Taxonomy" id="1771310"/>
    <lineage>
        <taxon>Bacteria</taxon>
        <taxon>Pseudomonadati</taxon>
        <taxon>Pseudomonadota</taxon>
        <taxon>Alphaproteobacteria</taxon>
        <taxon>Sphingomonadales</taxon>
        <taxon>Sphingosinicellaceae</taxon>
        <taxon>Sphingoaurantiacus</taxon>
    </lineage>
</organism>
<feature type="domain" description="Orc1-like AAA ATPase" evidence="3">
    <location>
        <begin position="9"/>
        <end position="268"/>
    </location>
</feature>